<dbReference type="AlphaFoldDB" id="V6TM87"/>
<evidence type="ECO:0000313" key="4">
    <source>
        <dbReference type="Proteomes" id="UP000018320"/>
    </source>
</evidence>
<proteinExistence type="predicted"/>
<sequence>MSARRTALLGGAGLPWKRWAATQQVGGPMFGRFLLAIVILQLARAACQADGSGSAGSCKTCGVAIGQEQYCSECNGANYAPVNGQCADVNAEGPSKTLCPAKDQGKCTQCGGNSFMLAGGCYSSGEGLPGHSLCLSSGGDGVCTEAAPGYFLNPLRANTKDSVVSCSDTAGFTDSGKTYRGVQYCERCDGAVLTDAAGGDAKCTRCGENKYLATTGTCGEGCTPDTEFSKEDSDNGKRCFACGDVTTGVASCEKCTPPSPDQAKPACTKCGGNNYLKTAADGTTTCAEQSACSPDSFPVENSQSGNRCVLCGDAANGGVDKCAACTPADKGRAAPAVTCTACTDGYKPSADKTTCEAVSSCKTPGCKACSNEGKENEVCTDCDGSTYLTPTSQCIDSCAKVGNYYGAIEGAKKLCKECTAANCKTCDGQGRCQTCSDGFYKNGDACSPCHESCKTCSAGTASDCTECPTGKALRYGDDGTKGTCGAGCATGQGSGACKTCGLTIDGASYCSECATATEYPQNGVCAPKASRATPTCNDSPIQNGVCGTCANSYFKMNGGCYETVKYPGKTVCISAPNGGTCQKAADGYKLDSGTLTVCSEGCKECTSSTDCTTCLDGYVKSASACTKCDFSCETCNGAATTCKACATGYYKTASGEGACTSCESDSNGVTGIKGCLNCAPPSSNTGSVLCYLMKDGDSTGGSTNRSGLSTGAIAGISVAVIVVVGGLVGFLCWWFICRGKA</sequence>
<dbReference type="InterPro" id="IPR005127">
    <property type="entry name" value="Giardia_VSP"/>
</dbReference>
<evidence type="ECO:0000313" key="3">
    <source>
        <dbReference type="EMBL" id="ESU39452.1"/>
    </source>
</evidence>
<accession>V6TM87</accession>
<protein>
    <submittedName>
        <fullName evidence="3">Variant-specific surface protein</fullName>
    </submittedName>
</protein>
<dbReference type="VEuPathDB" id="GiardiaDB:GL50581_2080"/>
<dbReference type="SMART" id="SM00261">
    <property type="entry name" value="FU"/>
    <property type="match status" value="5"/>
</dbReference>
<organism evidence="3 4">
    <name type="scientific">Giardia intestinalis</name>
    <name type="common">Giardia lamblia</name>
    <dbReference type="NCBI Taxonomy" id="5741"/>
    <lineage>
        <taxon>Eukaryota</taxon>
        <taxon>Metamonada</taxon>
        <taxon>Diplomonadida</taxon>
        <taxon>Hexamitidae</taxon>
        <taxon>Giardiinae</taxon>
        <taxon>Giardia</taxon>
    </lineage>
</organism>
<dbReference type="Gene3D" id="2.10.220.10">
    <property type="entry name" value="Hormone Receptor, Insulin-like Growth Factor Receptor 1, Chain A, domain 2"/>
    <property type="match status" value="1"/>
</dbReference>
<reference evidence="4" key="1">
    <citation type="submission" date="2012-02" db="EMBL/GenBank/DDBJ databases">
        <title>Genome sequencing of Giardia lamblia Genotypes A2 and B isolates (DH and GS) and comparative analysis with the genomes of Genotypes A1 and E (WB and Pig).</title>
        <authorList>
            <person name="Adam R."/>
            <person name="Dahlstrom E."/>
            <person name="Martens C."/>
            <person name="Bruno D."/>
            <person name="Barbian K."/>
            <person name="Porcella S.F."/>
            <person name="Nash T."/>
        </authorList>
    </citation>
    <scope>NUCLEOTIDE SEQUENCE</scope>
    <source>
        <strain evidence="4">DH</strain>
    </source>
</reference>
<dbReference type="PANTHER" id="PTHR23275:SF100">
    <property type="entry name" value="EGF-LIKE DOMAIN-CONTAINING PROTEIN"/>
    <property type="match status" value="1"/>
</dbReference>
<feature type="transmembrane region" description="Helical" evidence="1">
    <location>
        <begin position="712"/>
        <end position="736"/>
    </location>
</feature>
<feature type="domain" description="EGF-like" evidence="2">
    <location>
        <begin position="310"/>
        <end position="356"/>
    </location>
</feature>
<dbReference type="InterPro" id="IPR000742">
    <property type="entry name" value="EGF"/>
</dbReference>
<comment type="caution">
    <text evidence="3">The sequence shown here is derived from an EMBL/GenBank/DDBJ whole genome shotgun (WGS) entry which is preliminary data.</text>
</comment>
<name>V6TM87_GIAIN</name>
<reference evidence="3 4" key="2">
    <citation type="journal article" date="2013" name="Genome Biol. Evol.">
        <title>Genome sequencing of Giardia lamblia genotypes A2 and B isolates (DH and GS) and comparative analysis with the genomes of genotypes A1 and E (WB and Pig).</title>
        <authorList>
            <person name="Adam R.D."/>
            <person name="Dahlstrom E.W."/>
            <person name="Martens C.A."/>
            <person name="Bruno D.P."/>
            <person name="Barbian K.D."/>
            <person name="Ricklefs S.M."/>
            <person name="Hernandez M.M."/>
            <person name="Narla N.P."/>
            <person name="Patel R.B."/>
            <person name="Porcella S.F."/>
            <person name="Nash T.E."/>
        </authorList>
    </citation>
    <scope>NUCLEOTIDE SEQUENCE [LARGE SCALE GENOMIC DNA]</scope>
    <source>
        <strain evidence="3 4">DH</strain>
    </source>
</reference>
<evidence type="ECO:0000256" key="1">
    <source>
        <dbReference type="SAM" id="Phobius"/>
    </source>
</evidence>
<feature type="domain" description="EGF-like" evidence="2">
    <location>
        <begin position="597"/>
        <end position="626"/>
    </location>
</feature>
<dbReference type="SMART" id="SM00181">
    <property type="entry name" value="EGF"/>
    <property type="match status" value="4"/>
</dbReference>
<feature type="domain" description="EGF-like" evidence="2">
    <location>
        <begin position="627"/>
        <end position="663"/>
    </location>
</feature>
<keyword evidence="1" id="KW-1133">Transmembrane helix</keyword>
<dbReference type="Pfam" id="PF03302">
    <property type="entry name" value="VSP"/>
    <property type="match status" value="2"/>
</dbReference>
<dbReference type="VEuPathDB" id="GiardiaDB:QR46_2214"/>
<dbReference type="EMBL" id="AHGT01000003">
    <property type="protein sequence ID" value="ESU39452.1"/>
    <property type="molecule type" value="Genomic_DNA"/>
</dbReference>
<dbReference type="InterPro" id="IPR009030">
    <property type="entry name" value="Growth_fac_rcpt_cys_sf"/>
</dbReference>
<keyword evidence="1" id="KW-0812">Transmembrane</keyword>
<dbReference type="InterPro" id="IPR052798">
    <property type="entry name" value="Giardia_VSA"/>
</dbReference>
<dbReference type="SUPFAM" id="SSF57184">
    <property type="entry name" value="Growth factor receptor domain"/>
    <property type="match status" value="3"/>
</dbReference>
<keyword evidence="1" id="KW-0472">Membrane</keyword>
<dbReference type="PANTHER" id="PTHR23275">
    <property type="entry name" value="CABRIOLET.-RELATED"/>
    <property type="match status" value="1"/>
</dbReference>
<feature type="domain" description="EGF-like" evidence="2">
    <location>
        <begin position="417"/>
        <end position="447"/>
    </location>
</feature>
<dbReference type="VEuPathDB" id="GiardiaDB:DHA2_151647"/>
<dbReference type="InterPro" id="IPR006212">
    <property type="entry name" value="Furin_repeat"/>
</dbReference>
<evidence type="ECO:0000259" key="2">
    <source>
        <dbReference type="SMART" id="SM00181"/>
    </source>
</evidence>
<gene>
    <name evidence="3" type="ORF">DHA2_151647</name>
</gene>
<dbReference type="Proteomes" id="UP000018320">
    <property type="component" value="Unassembled WGS sequence"/>
</dbReference>
<dbReference type="VEuPathDB" id="GiardiaDB:GL50803_00113439"/>